<dbReference type="SUPFAM" id="SSF55073">
    <property type="entry name" value="Nucleotide cyclase"/>
    <property type="match status" value="1"/>
</dbReference>
<feature type="domain" description="PAC" evidence="2">
    <location>
        <begin position="339"/>
        <end position="390"/>
    </location>
</feature>
<dbReference type="CDD" id="cd01949">
    <property type="entry name" value="GGDEF"/>
    <property type="match status" value="1"/>
</dbReference>
<sequence length="569" mass="63263">MITSRRVVVLPAFQCSRLRRQCRRMEAESENSAASSTGISPRIMRLSDRVLTVHGMRKMSSDKLEIGFDAIPRAVGVDTGCEVIDAQHRQLIQLLNSLAADFMAATTGDFDLAIDRILQRSGDFFGADRAYVFLKQGDGTLVSNTHEWCRDGIEPQIDVLQNVPIDATPWWWAQIKAHEHLLIPDVKAMPAEAALERSVLEPLGIQSLCVFPVRQQDEIVGFVGFDAVRAQRDWTADVVEFGITTGKLIAIALERSRMHQALQESERRYRTLFESLADAVIVTDSQSRRITDANRQAVALTGWTKAELRSRTLTDLSPPELVEQVRRQFATFSATDQVMMAELLVQHRDGHRIPVEIHSAGHYVAGGRSMTVGVLRDISERKRVERQILHMAQHDALTDLPNRALFGHLVESVLSVALRDRSRFALLFVDLDDLKPVNDRFGHGCGDVLLKEIATRIRRNLRASDTPARIGGDEFVILVRNLGGRRDAVNVAEKIRAAIAIPYAIEEQMLQPSASIGIALFPEHGQDVFTLVQRADKAMYRVKAAGKNGIAVYDDTDDDPSAPATASNA</sequence>
<dbReference type="NCBIfam" id="TIGR00229">
    <property type="entry name" value="sensory_box"/>
    <property type="match status" value="1"/>
</dbReference>
<dbReference type="Proteomes" id="UP000322981">
    <property type="component" value="Unassembled WGS sequence"/>
</dbReference>
<dbReference type="Pfam" id="PF01590">
    <property type="entry name" value="GAF"/>
    <property type="match status" value="1"/>
</dbReference>
<dbReference type="CDD" id="cd00130">
    <property type="entry name" value="PAS"/>
    <property type="match status" value="1"/>
</dbReference>
<dbReference type="SUPFAM" id="SSF55785">
    <property type="entry name" value="PYP-like sensor domain (PAS domain)"/>
    <property type="match status" value="1"/>
</dbReference>
<dbReference type="InterPro" id="IPR000160">
    <property type="entry name" value="GGDEF_dom"/>
</dbReference>
<dbReference type="NCBIfam" id="TIGR00254">
    <property type="entry name" value="GGDEF"/>
    <property type="match status" value="1"/>
</dbReference>
<organism evidence="4 5">
    <name type="scientific">Thiohalocapsa marina</name>
    <dbReference type="NCBI Taxonomy" id="424902"/>
    <lineage>
        <taxon>Bacteria</taxon>
        <taxon>Pseudomonadati</taxon>
        <taxon>Pseudomonadota</taxon>
        <taxon>Gammaproteobacteria</taxon>
        <taxon>Chromatiales</taxon>
        <taxon>Chromatiaceae</taxon>
        <taxon>Thiohalocapsa</taxon>
    </lineage>
</organism>
<dbReference type="Pfam" id="PF00990">
    <property type="entry name" value="GGDEF"/>
    <property type="match status" value="1"/>
</dbReference>
<reference evidence="4 5" key="1">
    <citation type="submission" date="2019-09" db="EMBL/GenBank/DDBJ databases">
        <title>Whole-genome sequence of the purple sulfur bacterium Thiohalocapsa marina DSM 19078.</title>
        <authorList>
            <person name="Kyndt J.A."/>
            <person name="Meyer T.E."/>
        </authorList>
    </citation>
    <scope>NUCLEOTIDE SEQUENCE [LARGE SCALE GENOMIC DNA]</scope>
    <source>
        <strain evidence="4 5">DSM 19078</strain>
    </source>
</reference>
<dbReference type="InterPro" id="IPR035965">
    <property type="entry name" value="PAS-like_dom_sf"/>
</dbReference>
<dbReference type="PROSITE" id="PS50112">
    <property type="entry name" value="PAS"/>
    <property type="match status" value="1"/>
</dbReference>
<dbReference type="InterPro" id="IPR003018">
    <property type="entry name" value="GAF"/>
</dbReference>
<comment type="caution">
    <text evidence="4">The sequence shown here is derived from an EMBL/GenBank/DDBJ whole genome shotgun (WGS) entry which is preliminary data.</text>
</comment>
<dbReference type="InterPro" id="IPR043128">
    <property type="entry name" value="Rev_trsase/Diguanyl_cyclase"/>
</dbReference>
<dbReference type="InterPro" id="IPR029787">
    <property type="entry name" value="Nucleotide_cyclase"/>
</dbReference>
<dbReference type="Gene3D" id="3.30.450.20">
    <property type="entry name" value="PAS domain"/>
    <property type="match status" value="1"/>
</dbReference>
<dbReference type="InterPro" id="IPR029016">
    <property type="entry name" value="GAF-like_dom_sf"/>
</dbReference>
<dbReference type="OrthoDB" id="5623169at2"/>
<dbReference type="PROSITE" id="PS50113">
    <property type="entry name" value="PAC"/>
    <property type="match status" value="1"/>
</dbReference>
<dbReference type="EMBL" id="VWXX01000020">
    <property type="protein sequence ID" value="KAA6184403.1"/>
    <property type="molecule type" value="Genomic_DNA"/>
</dbReference>
<dbReference type="InterPro" id="IPR052155">
    <property type="entry name" value="Biofilm_reg_signaling"/>
</dbReference>
<evidence type="ECO:0000259" key="2">
    <source>
        <dbReference type="PROSITE" id="PS50113"/>
    </source>
</evidence>
<dbReference type="PANTHER" id="PTHR44757">
    <property type="entry name" value="DIGUANYLATE CYCLASE DGCP"/>
    <property type="match status" value="1"/>
</dbReference>
<dbReference type="SUPFAM" id="SSF55781">
    <property type="entry name" value="GAF domain-like"/>
    <property type="match status" value="1"/>
</dbReference>
<accession>A0A5M8FHN3</accession>
<name>A0A5M8FHN3_9GAMM</name>
<proteinExistence type="predicted"/>
<dbReference type="AlphaFoldDB" id="A0A5M8FHN3"/>
<dbReference type="SMART" id="SM00267">
    <property type="entry name" value="GGDEF"/>
    <property type="match status" value="1"/>
</dbReference>
<dbReference type="SMART" id="SM00091">
    <property type="entry name" value="PAS"/>
    <property type="match status" value="1"/>
</dbReference>
<keyword evidence="5" id="KW-1185">Reference proteome</keyword>
<dbReference type="InterPro" id="IPR000700">
    <property type="entry name" value="PAS-assoc_C"/>
</dbReference>
<evidence type="ECO:0000313" key="5">
    <source>
        <dbReference type="Proteomes" id="UP000322981"/>
    </source>
</evidence>
<feature type="domain" description="GGDEF" evidence="3">
    <location>
        <begin position="422"/>
        <end position="555"/>
    </location>
</feature>
<feature type="domain" description="PAS" evidence="1">
    <location>
        <begin position="265"/>
        <end position="342"/>
    </location>
</feature>
<dbReference type="Gene3D" id="3.30.450.40">
    <property type="match status" value="1"/>
</dbReference>
<dbReference type="InterPro" id="IPR000014">
    <property type="entry name" value="PAS"/>
</dbReference>
<dbReference type="GO" id="GO:0006355">
    <property type="term" value="P:regulation of DNA-templated transcription"/>
    <property type="evidence" value="ECO:0007669"/>
    <property type="project" value="InterPro"/>
</dbReference>
<gene>
    <name evidence="4" type="ORF">F2Q65_12565</name>
</gene>
<dbReference type="PANTHER" id="PTHR44757:SF2">
    <property type="entry name" value="BIOFILM ARCHITECTURE MAINTENANCE PROTEIN MBAA"/>
    <property type="match status" value="1"/>
</dbReference>
<dbReference type="InterPro" id="IPR013767">
    <property type="entry name" value="PAS_fold"/>
</dbReference>
<evidence type="ECO:0000259" key="1">
    <source>
        <dbReference type="PROSITE" id="PS50112"/>
    </source>
</evidence>
<protein>
    <submittedName>
        <fullName evidence="4">Sensor domain-containing diguanylate cyclase</fullName>
    </submittedName>
</protein>
<dbReference type="Pfam" id="PF00989">
    <property type="entry name" value="PAS"/>
    <property type="match status" value="1"/>
</dbReference>
<evidence type="ECO:0000259" key="3">
    <source>
        <dbReference type="PROSITE" id="PS50887"/>
    </source>
</evidence>
<evidence type="ECO:0000313" key="4">
    <source>
        <dbReference type="EMBL" id="KAA6184403.1"/>
    </source>
</evidence>
<dbReference type="PROSITE" id="PS50887">
    <property type="entry name" value="GGDEF"/>
    <property type="match status" value="1"/>
</dbReference>
<dbReference type="Gene3D" id="3.30.70.270">
    <property type="match status" value="1"/>
</dbReference>
<dbReference type="SMART" id="SM00065">
    <property type="entry name" value="GAF"/>
    <property type="match status" value="1"/>
</dbReference>